<accession>A0A699QR47</accession>
<organism evidence="1">
    <name type="scientific">Tanacetum cinerariifolium</name>
    <name type="common">Dalmatian daisy</name>
    <name type="synonym">Chrysanthemum cinerariifolium</name>
    <dbReference type="NCBI Taxonomy" id="118510"/>
    <lineage>
        <taxon>Eukaryota</taxon>
        <taxon>Viridiplantae</taxon>
        <taxon>Streptophyta</taxon>
        <taxon>Embryophyta</taxon>
        <taxon>Tracheophyta</taxon>
        <taxon>Spermatophyta</taxon>
        <taxon>Magnoliopsida</taxon>
        <taxon>eudicotyledons</taxon>
        <taxon>Gunneridae</taxon>
        <taxon>Pentapetalae</taxon>
        <taxon>asterids</taxon>
        <taxon>campanulids</taxon>
        <taxon>Asterales</taxon>
        <taxon>Asteraceae</taxon>
        <taxon>Asteroideae</taxon>
        <taxon>Anthemideae</taxon>
        <taxon>Anthemidinae</taxon>
        <taxon>Tanacetum</taxon>
    </lineage>
</organism>
<evidence type="ECO:0000313" key="1">
    <source>
        <dbReference type="EMBL" id="GFC74920.1"/>
    </source>
</evidence>
<sequence>MKTERKLVRKWVSTDCTRPIPNMGGSNSVTSDVSGSAYVVSGGNRDVEEDGLLKRQRRPVRDADYAVGSSVSKSELPGHSYVVDSTVSSIEPNVELASNIVTNSSLGDRILNGRPVRDADYAVGSSVSKSELPGHSYVVDSTVSSIEPNVELASNIVTNSSLGDCILNVGISRVQKTETETEKKTETVTGQNRLLTITGYGYGITVG</sequence>
<reference evidence="1" key="1">
    <citation type="journal article" date="2019" name="Sci. Rep.">
        <title>Draft genome of Tanacetum cinerariifolium, the natural source of mosquito coil.</title>
        <authorList>
            <person name="Yamashiro T."/>
            <person name="Shiraishi A."/>
            <person name="Satake H."/>
            <person name="Nakayama K."/>
        </authorList>
    </citation>
    <scope>NUCLEOTIDE SEQUENCE</scope>
</reference>
<name>A0A699QR47_TANCI</name>
<comment type="caution">
    <text evidence="1">The sequence shown here is derived from an EMBL/GenBank/DDBJ whole genome shotgun (WGS) entry which is preliminary data.</text>
</comment>
<gene>
    <name evidence="1" type="ORF">Tci_846890</name>
</gene>
<proteinExistence type="predicted"/>
<dbReference type="EMBL" id="BKCJ011049387">
    <property type="protein sequence ID" value="GFC74920.1"/>
    <property type="molecule type" value="Genomic_DNA"/>
</dbReference>
<dbReference type="AlphaFoldDB" id="A0A699QR47"/>
<protein>
    <submittedName>
        <fullName evidence="1">Uncharacterized protein</fullName>
    </submittedName>
</protein>